<gene>
    <name evidence="8" type="ORF">EF294_15435</name>
</gene>
<dbReference type="InterPro" id="IPR020846">
    <property type="entry name" value="MFS_dom"/>
</dbReference>
<feature type="transmembrane region" description="Helical" evidence="6">
    <location>
        <begin position="20"/>
        <end position="43"/>
    </location>
</feature>
<dbReference type="GO" id="GO:0005886">
    <property type="term" value="C:plasma membrane"/>
    <property type="evidence" value="ECO:0007669"/>
    <property type="project" value="UniProtKB-SubCell"/>
</dbReference>
<feature type="transmembrane region" description="Helical" evidence="6">
    <location>
        <begin position="491"/>
        <end position="511"/>
    </location>
</feature>
<feature type="transmembrane region" description="Helical" evidence="6">
    <location>
        <begin position="55"/>
        <end position="75"/>
    </location>
</feature>
<evidence type="ECO:0000259" key="7">
    <source>
        <dbReference type="PROSITE" id="PS50850"/>
    </source>
</evidence>
<evidence type="ECO:0000313" key="8">
    <source>
        <dbReference type="EMBL" id="RPA58557.1"/>
    </source>
</evidence>
<keyword evidence="3 6" id="KW-0812">Transmembrane</keyword>
<dbReference type="Proteomes" id="UP000267536">
    <property type="component" value="Unassembled WGS sequence"/>
</dbReference>
<dbReference type="PANTHER" id="PTHR42718:SF9">
    <property type="entry name" value="MAJOR FACILITATOR SUPERFAMILY MULTIDRUG TRANSPORTER MFSC"/>
    <property type="match status" value="1"/>
</dbReference>
<feature type="transmembrane region" description="Helical" evidence="6">
    <location>
        <begin position="338"/>
        <end position="358"/>
    </location>
</feature>
<feature type="transmembrane region" description="Helical" evidence="6">
    <location>
        <begin position="144"/>
        <end position="163"/>
    </location>
</feature>
<evidence type="ECO:0000256" key="6">
    <source>
        <dbReference type="SAM" id="Phobius"/>
    </source>
</evidence>
<feature type="transmembrane region" description="Helical" evidence="6">
    <location>
        <begin position="306"/>
        <end position="326"/>
    </location>
</feature>
<dbReference type="OrthoDB" id="9810492at2"/>
<accession>A0A3N4GAZ5</accession>
<dbReference type="CDD" id="cd17321">
    <property type="entry name" value="MFS_MMR_MDR_like"/>
    <property type="match status" value="1"/>
</dbReference>
<feature type="transmembrane region" description="Helical" evidence="6">
    <location>
        <begin position="411"/>
        <end position="429"/>
    </location>
</feature>
<feature type="transmembrane region" description="Helical" evidence="6">
    <location>
        <begin position="87"/>
        <end position="106"/>
    </location>
</feature>
<feature type="transmembrane region" description="Helical" evidence="6">
    <location>
        <begin position="273"/>
        <end position="294"/>
    </location>
</feature>
<name>A0A3N4GAZ5_9ACTN</name>
<dbReference type="GO" id="GO:0022857">
    <property type="term" value="F:transmembrane transporter activity"/>
    <property type="evidence" value="ECO:0007669"/>
    <property type="project" value="InterPro"/>
</dbReference>
<feature type="transmembrane region" description="Helical" evidence="6">
    <location>
        <begin position="364"/>
        <end position="390"/>
    </location>
</feature>
<feature type="transmembrane region" description="Helical" evidence="6">
    <location>
        <begin position="235"/>
        <end position="253"/>
    </location>
</feature>
<dbReference type="Pfam" id="PF07690">
    <property type="entry name" value="MFS_1"/>
    <property type="match status" value="1"/>
</dbReference>
<organism evidence="8 9">
    <name type="scientific">Gordonia oryzae</name>
    <dbReference type="NCBI Taxonomy" id="2487349"/>
    <lineage>
        <taxon>Bacteria</taxon>
        <taxon>Bacillati</taxon>
        <taxon>Actinomycetota</taxon>
        <taxon>Actinomycetes</taxon>
        <taxon>Mycobacteriales</taxon>
        <taxon>Gordoniaceae</taxon>
        <taxon>Gordonia</taxon>
    </lineage>
</organism>
<dbReference type="PANTHER" id="PTHR42718">
    <property type="entry name" value="MAJOR FACILITATOR SUPERFAMILY MULTIDRUG TRANSPORTER MFSC"/>
    <property type="match status" value="1"/>
</dbReference>
<dbReference type="EMBL" id="RKMH01000011">
    <property type="protein sequence ID" value="RPA58557.1"/>
    <property type="molecule type" value="Genomic_DNA"/>
</dbReference>
<feature type="transmembrane region" description="Helical" evidence="6">
    <location>
        <begin position="175"/>
        <end position="197"/>
    </location>
</feature>
<evidence type="ECO:0000313" key="9">
    <source>
        <dbReference type="Proteomes" id="UP000267536"/>
    </source>
</evidence>
<proteinExistence type="predicted"/>
<evidence type="ECO:0000256" key="2">
    <source>
        <dbReference type="ARBA" id="ARBA00022448"/>
    </source>
</evidence>
<dbReference type="Gene3D" id="1.20.1250.20">
    <property type="entry name" value="MFS general substrate transporter like domains"/>
    <property type="match status" value="1"/>
</dbReference>
<feature type="transmembrane region" description="Helical" evidence="6">
    <location>
        <begin position="112"/>
        <end position="137"/>
    </location>
</feature>
<evidence type="ECO:0000256" key="3">
    <source>
        <dbReference type="ARBA" id="ARBA00022692"/>
    </source>
</evidence>
<comment type="caution">
    <text evidence="8">The sequence shown here is derived from an EMBL/GenBank/DDBJ whole genome shotgun (WGS) entry which is preliminary data.</text>
</comment>
<protein>
    <submittedName>
        <fullName evidence="8">MFS transporter</fullName>
    </submittedName>
</protein>
<feature type="domain" description="Major facilitator superfamily (MFS) profile" evidence="7">
    <location>
        <begin position="21"/>
        <end position="512"/>
    </location>
</feature>
<dbReference type="PROSITE" id="PS50850">
    <property type="entry name" value="MFS"/>
    <property type="match status" value="1"/>
</dbReference>
<dbReference type="RefSeq" id="WP_123931585.1">
    <property type="nucleotide sequence ID" value="NZ_JBPSDP010000011.1"/>
</dbReference>
<evidence type="ECO:0000256" key="1">
    <source>
        <dbReference type="ARBA" id="ARBA00004651"/>
    </source>
</evidence>
<evidence type="ECO:0000256" key="4">
    <source>
        <dbReference type="ARBA" id="ARBA00022989"/>
    </source>
</evidence>
<keyword evidence="9" id="KW-1185">Reference proteome</keyword>
<evidence type="ECO:0000256" key="5">
    <source>
        <dbReference type="ARBA" id="ARBA00023136"/>
    </source>
</evidence>
<keyword evidence="4 6" id="KW-1133">Transmembrane helix</keyword>
<dbReference type="InterPro" id="IPR036259">
    <property type="entry name" value="MFS_trans_sf"/>
</dbReference>
<keyword evidence="5 6" id="KW-0472">Membrane</keyword>
<dbReference type="Gene3D" id="1.20.1720.10">
    <property type="entry name" value="Multidrug resistance protein D"/>
    <property type="match status" value="1"/>
</dbReference>
<dbReference type="AlphaFoldDB" id="A0A3N4GAZ5"/>
<reference evidence="8 9" key="1">
    <citation type="submission" date="2018-11" db="EMBL/GenBank/DDBJ databases">
        <title>Draft genome sequence of Gordonia sp. RS15-1S isolated from rice stems.</title>
        <authorList>
            <person name="Muangham S."/>
        </authorList>
    </citation>
    <scope>NUCLEOTIDE SEQUENCE [LARGE SCALE GENOMIC DNA]</scope>
    <source>
        <strain evidence="8 9">RS15-1S</strain>
    </source>
</reference>
<dbReference type="InterPro" id="IPR011701">
    <property type="entry name" value="MFS"/>
</dbReference>
<keyword evidence="2" id="KW-0813">Transport</keyword>
<feature type="transmembrane region" description="Helical" evidence="6">
    <location>
        <begin position="209"/>
        <end position="229"/>
    </location>
</feature>
<dbReference type="SUPFAM" id="SSF103473">
    <property type="entry name" value="MFS general substrate transporter"/>
    <property type="match status" value="1"/>
</dbReference>
<sequence length="533" mass="54940">MTTTDAIDADEGTSPPRAALVLGALILVAGVANINLTVANVALPEIGKALDAGSTQLNLIAVGYSLGLAASVLYFGVLGDRFGRRRLLIAGMLLTLPASLIAGFAVGPNVLFAARVLGGIAAGLAYPTTLAIITALWTGARRTGAIAAWSAIGAAISAMGPVMSGALLKQFAWQSVFLVTLPLAVLALAGAWFLVPADRGDTAVAVDNLGGVLSIVLVGATVLAINFAPLSTMRTTVWVLAAIAVVSIVVFVWRQLRIRVPLYDFRIAARPTFWVAAVGGIIIFGTLMGAMFVGQQYLQNVLGYSTLASGAMALPAAAAMVVVAPQSAKLLESIGSRYTLLIGYLFIILGLVLALIMWHDTAPVWSVIGTYVLIGVGVGFAGTPASHSLTGSVPVSRAGMASSTSDLQRDLGGAIMQSVLGAILTAGYAKTLTATISASPAADHVSSETQAVLTKSFASAADLAQRYPQYSHEIISAARDAFVHGDARANAVATIIVGCGALLVAVCYPKAAKEREAMRRYASEREVSTSDDD</sequence>
<comment type="subcellular location">
    <subcellularLocation>
        <location evidence="1">Cell membrane</location>
        <topology evidence="1">Multi-pass membrane protein</topology>
    </subcellularLocation>
</comment>